<evidence type="ECO:0000256" key="6">
    <source>
        <dbReference type="ARBA" id="ARBA00023001"/>
    </source>
</evidence>
<dbReference type="InterPro" id="IPR049892">
    <property type="entry name" value="AA9"/>
</dbReference>
<accession>A0AAD7XIP2</accession>
<keyword evidence="9" id="KW-0503">Monooxygenase</keyword>
<dbReference type="GO" id="GO:0030245">
    <property type="term" value="P:cellulose catabolic process"/>
    <property type="evidence" value="ECO:0007669"/>
    <property type="project" value="UniProtKB-KW"/>
</dbReference>
<dbReference type="PANTHER" id="PTHR33353">
    <property type="entry name" value="PUTATIVE (AFU_ORTHOLOGUE AFUA_1G12560)-RELATED"/>
    <property type="match status" value="1"/>
</dbReference>
<comment type="catalytic activity">
    <reaction evidence="14">
        <text>[(1-&gt;4)-beta-D-glucosyl]n+m + reduced acceptor + O2 = 4-dehydro-beta-D-glucosyl-[(1-&gt;4)-beta-D-glucosyl]n-1 + [(1-&gt;4)-beta-D-glucosyl]m + acceptor + H2O.</text>
        <dbReference type="EC" id="1.14.99.56"/>
    </reaction>
</comment>
<dbReference type="Gene3D" id="2.70.50.70">
    <property type="match status" value="1"/>
</dbReference>
<keyword evidence="20" id="KW-1185">Reference proteome</keyword>
<proteinExistence type="inferred from homology"/>
<evidence type="ECO:0000256" key="12">
    <source>
        <dbReference type="ARBA" id="ARBA00023326"/>
    </source>
</evidence>
<evidence type="ECO:0000259" key="18">
    <source>
        <dbReference type="Pfam" id="PF03443"/>
    </source>
</evidence>
<keyword evidence="5 17" id="KW-0732">Signal</keyword>
<evidence type="ECO:0000256" key="17">
    <source>
        <dbReference type="SAM" id="SignalP"/>
    </source>
</evidence>
<dbReference type="InterPro" id="IPR005103">
    <property type="entry name" value="AA9_LPMO"/>
</dbReference>
<feature type="compositionally biased region" description="Low complexity" evidence="16">
    <location>
        <begin position="314"/>
        <end position="333"/>
    </location>
</feature>
<evidence type="ECO:0000256" key="8">
    <source>
        <dbReference type="ARBA" id="ARBA00023008"/>
    </source>
</evidence>
<keyword evidence="4" id="KW-0479">Metal-binding</keyword>
<keyword evidence="11" id="KW-0119">Carbohydrate metabolism</keyword>
<gene>
    <name evidence="19" type="ORF">ONZ51_g347</name>
</gene>
<keyword evidence="6" id="KW-0136">Cellulose degradation</keyword>
<comment type="subcellular location">
    <subcellularLocation>
        <location evidence="2">Secreted</location>
    </subcellularLocation>
</comment>
<dbReference type="CDD" id="cd21175">
    <property type="entry name" value="LPMO_AA9"/>
    <property type="match status" value="1"/>
</dbReference>
<dbReference type="GO" id="GO:0004497">
    <property type="term" value="F:monooxygenase activity"/>
    <property type="evidence" value="ECO:0007669"/>
    <property type="project" value="UniProtKB-KW"/>
</dbReference>
<evidence type="ECO:0000256" key="9">
    <source>
        <dbReference type="ARBA" id="ARBA00023033"/>
    </source>
</evidence>
<evidence type="ECO:0000256" key="7">
    <source>
        <dbReference type="ARBA" id="ARBA00023002"/>
    </source>
</evidence>
<feature type="domain" description="Auxiliary Activity family 9 catalytic" evidence="18">
    <location>
        <begin position="21"/>
        <end position="225"/>
    </location>
</feature>
<evidence type="ECO:0000256" key="14">
    <source>
        <dbReference type="ARBA" id="ARBA00045077"/>
    </source>
</evidence>
<evidence type="ECO:0000256" key="5">
    <source>
        <dbReference type="ARBA" id="ARBA00022729"/>
    </source>
</evidence>
<keyword evidence="3" id="KW-0964">Secreted</keyword>
<evidence type="ECO:0000256" key="4">
    <source>
        <dbReference type="ARBA" id="ARBA00022723"/>
    </source>
</evidence>
<feature type="region of interest" description="Disordered" evidence="16">
    <location>
        <begin position="314"/>
        <end position="352"/>
    </location>
</feature>
<keyword evidence="7" id="KW-0560">Oxidoreductase</keyword>
<dbReference type="PANTHER" id="PTHR33353:SF10">
    <property type="entry name" value="ENDO-BETA-1,4-GLUCANASE D"/>
    <property type="match status" value="1"/>
</dbReference>
<keyword evidence="8" id="KW-0186">Copper</keyword>
<dbReference type="Proteomes" id="UP001215151">
    <property type="component" value="Unassembled WGS sequence"/>
</dbReference>
<organism evidence="19 20">
    <name type="scientific">Trametes cubensis</name>
    <dbReference type="NCBI Taxonomy" id="1111947"/>
    <lineage>
        <taxon>Eukaryota</taxon>
        <taxon>Fungi</taxon>
        <taxon>Dikarya</taxon>
        <taxon>Basidiomycota</taxon>
        <taxon>Agaricomycotina</taxon>
        <taxon>Agaricomycetes</taxon>
        <taxon>Polyporales</taxon>
        <taxon>Polyporaceae</taxon>
        <taxon>Trametes</taxon>
    </lineage>
</organism>
<comment type="cofactor">
    <cofactor evidence="1">
        <name>Cu(2+)</name>
        <dbReference type="ChEBI" id="CHEBI:29036"/>
    </cofactor>
</comment>
<feature type="chain" id="PRO_5042220919" description="lytic cellulose monooxygenase (C4-dehydrogenating)" evidence="17">
    <location>
        <begin position="21"/>
        <end position="360"/>
    </location>
</feature>
<evidence type="ECO:0000313" key="19">
    <source>
        <dbReference type="EMBL" id="KAJ8501789.1"/>
    </source>
</evidence>
<evidence type="ECO:0000256" key="10">
    <source>
        <dbReference type="ARBA" id="ARBA00023157"/>
    </source>
</evidence>
<protein>
    <recommendedName>
        <fullName evidence="15">lytic cellulose monooxygenase (C4-dehydrogenating)</fullName>
        <ecNumber evidence="15">1.14.99.56</ecNumber>
    </recommendedName>
</protein>
<dbReference type="GO" id="GO:0046872">
    <property type="term" value="F:metal ion binding"/>
    <property type="evidence" value="ECO:0007669"/>
    <property type="project" value="UniProtKB-KW"/>
</dbReference>
<dbReference type="AlphaFoldDB" id="A0AAD7XIP2"/>
<comment type="similarity">
    <text evidence="13">Belongs to the polysaccharide monooxygenase AA9 family.</text>
</comment>
<sequence>MKTAAAFALSLLAAVPFVSAHGYVGTLTVDGKAYKGNTPNNNKIQSPIRMISDVSPVKGATNKFLSCGQNAQKAALVADAKPGSTVSFQWVNGQGGNWPHNVGPLLTYMASCGRAGCANFDSSKAQWFKIEEAGLQKDGTWAQAALMQGKPAVVQLPSNIAPGEYLIRHEIIALHTAMTLGGAEFYPSCAQLKVSGSATGKPDKTVSLPGAYKDTDPGILVDVYDLTGAYVFPGPAISNLAGKTILAVNGTQTTVAASKAASSSSHAASSSHASSSTRASSSSHAASTSSHASASSAKVAATASAKAAVTTSSKAAAATSSKASAAPATSSSVEYECDDDEETTTQQHPRSYSRVMAAIL</sequence>
<comment type="caution">
    <text evidence="19">The sequence shown here is derived from an EMBL/GenBank/DDBJ whole genome shotgun (WGS) entry which is preliminary data.</text>
</comment>
<name>A0AAD7XIP2_9APHY</name>
<dbReference type="GO" id="GO:0005576">
    <property type="term" value="C:extracellular region"/>
    <property type="evidence" value="ECO:0007669"/>
    <property type="project" value="UniProtKB-SubCell"/>
</dbReference>
<feature type="region of interest" description="Disordered" evidence="16">
    <location>
        <begin position="261"/>
        <end position="292"/>
    </location>
</feature>
<evidence type="ECO:0000256" key="13">
    <source>
        <dbReference type="ARBA" id="ARBA00044502"/>
    </source>
</evidence>
<dbReference type="EMBL" id="JAPEVG010000004">
    <property type="protein sequence ID" value="KAJ8501789.1"/>
    <property type="molecule type" value="Genomic_DNA"/>
</dbReference>
<evidence type="ECO:0000256" key="11">
    <source>
        <dbReference type="ARBA" id="ARBA00023277"/>
    </source>
</evidence>
<dbReference type="EC" id="1.14.99.56" evidence="15"/>
<evidence type="ECO:0000256" key="15">
    <source>
        <dbReference type="ARBA" id="ARBA00047174"/>
    </source>
</evidence>
<reference evidence="19" key="1">
    <citation type="submission" date="2022-11" db="EMBL/GenBank/DDBJ databases">
        <title>Genome Sequence of Cubamyces cubensis.</title>
        <authorList>
            <person name="Buettner E."/>
        </authorList>
    </citation>
    <scope>NUCLEOTIDE SEQUENCE</scope>
    <source>
        <strain evidence="19">MPL-01</strain>
    </source>
</reference>
<keyword evidence="12" id="KW-0624">Polysaccharide degradation</keyword>
<keyword evidence="10" id="KW-1015">Disulfide bond</keyword>
<evidence type="ECO:0000256" key="16">
    <source>
        <dbReference type="SAM" id="MobiDB-lite"/>
    </source>
</evidence>
<evidence type="ECO:0000256" key="3">
    <source>
        <dbReference type="ARBA" id="ARBA00022525"/>
    </source>
</evidence>
<dbReference type="Pfam" id="PF03443">
    <property type="entry name" value="AA9"/>
    <property type="match status" value="1"/>
</dbReference>
<feature type="signal peptide" evidence="17">
    <location>
        <begin position="1"/>
        <end position="20"/>
    </location>
</feature>
<evidence type="ECO:0000256" key="1">
    <source>
        <dbReference type="ARBA" id="ARBA00001973"/>
    </source>
</evidence>
<evidence type="ECO:0000313" key="20">
    <source>
        <dbReference type="Proteomes" id="UP001215151"/>
    </source>
</evidence>
<evidence type="ECO:0000256" key="2">
    <source>
        <dbReference type="ARBA" id="ARBA00004613"/>
    </source>
</evidence>